<comment type="caution">
    <text evidence="1">The sequence shown here is derived from an EMBL/GenBank/DDBJ whole genome shotgun (WGS) entry which is preliminary data.</text>
</comment>
<accession>A0ABV0T1R9</accession>
<dbReference type="Proteomes" id="UP001482620">
    <property type="component" value="Unassembled WGS sequence"/>
</dbReference>
<reference evidence="1 2" key="1">
    <citation type="submission" date="2021-06" db="EMBL/GenBank/DDBJ databases">
        <authorList>
            <person name="Palmer J.M."/>
        </authorList>
    </citation>
    <scope>NUCLEOTIDE SEQUENCE [LARGE SCALE GENOMIC DNA]</scope>
    <source>
        <strain evidence="2">if_2019</strain>
        <tissue evidence="1">Muscle</tissue>
    </source>
</reference>
<name>A0ABV0T1R9_9TELE</name>
<keyword evidence="2" id="KW-1185">Reference proteome</keyword>
<sequence>MLWSKPRMFNLKQMNGSLPGLCSCLQVFFQDCPIFNSIHRFINPTSFPKENRHGVFGVKCVVSFPPDTNRPKRFILLSPDCFLCPLHGQRYIVGPLAASLSAQPVTLEC</sequence>
<protein>
    <submittedName>
        <fullName evidence="1">Uncharacterized protein</fullName>
    </submittedName>
</protein>
<evidence type="ECO:0000313" key="2">
    <source>
        <dbReference type="Proteomes" id="UP001482620"/>
    </source>
</evidence>
<dbReference type="PROSITE" id="PS51257">
    <property type="entry name" value="PROKAR_LIPOPROTEIN"/>
    <property type="match status" value="1"/>
</dbReference>
<dbReference type="EMBL" id="JAHRIQ010013652">
    <property type="protein sequence ID" value="MEQ2225713.1"/>
    <property type="molecule type" value="Genomic_DNA"/>
</dbReference>
<proteinExistence type="predicted"/>
<organism evidence="1 2">
    <name type="scientific">Ilyodon furcidens</name>
    <name type="common">goldbreast splitfin</name>
    <dbReference type="NCBI Taxonomy" id="33524"/>
    <lineage>
        <taxon>Eukaryota</taxon>
        <taxon>Metazoa</taxon>
        <taxon>Chordata</taxon>
        <taxon>Craniata</taxon>
        <taxon>Vertebrata</taxon>
        <taxon>Euteleostomi</taxon>
        <taxon>Actinopterygii</taxon>
        <taxon>Neopterygii</taxon>
        <taxon>Teleostei</taxon>
        <taxon>Neoteleostei</taxon>
        <taxon>Acanthomorphata</taxon>
        <taxon>Ovalentaria</taxon>
        <taxon>Atherinomorphae</taxon>
        <taxon>Cyprinodontiformes</taxon>
        <taxon>Goodeidae</taxon>
        <taxon>Ilyodon</taxon>
    </lineage>
</organism>
<evidence type="ECO:0000313" key="1">
    <source>
        <dbReference type="EMBL" id="MEQ2225713.1"/>
    </source>
</evidence>
<gene>
    <name evidence="1" type="ORF">ILYODFUR_020207</name>
</gene>